<dbReference type="GO" id="GO:0009307">
    <property type="term" value="P:DNA restriction-modification system"/>
    <property type="evidence" value="ECO:0007669"/>
    <property type="project" value="UniProtKB-KW"/>
</dbReference>
<dbReference type="EMBL" id="PNYA01000006">
    <property type="protein sequence ID" value="PMS21109.1"/>
    <property type="molecule type" value="Genomic_DNA"/>
</dbReference>
<dbReference type="PANTHER" id="PTHR30408:SF12">
    <property type="entry name" value="TYPE I RESTRICTION ENZYME MJAVIII SPECIFICITY SUBUNIT"/>
    <property type="match status" value="1"/>
</dbReference>
<dbReference type="Proteomes" id="UP000235616">
    <property type="component" value="Unassembled WGS sequence"/>
</dbReference>
<reference evidence="3 4" key="1">
    <citation type="submission" date="2018-01" db="EMBL/GenBank/DDBJ databases">
        <title>Whole genome analyses suggest that Burkholderia sensu lato contains two further novel genera in the rhizoxinica-symbiotica group Mycetohabitans gen. nov., and Trinickia gen. nov.: implications for the evolution of diazotrophy and nodulation in the Burkholderiaceae.</title>
        <authorList>
            <person name="Estrada-de los Santos P."/>
            <person name="Palmer M."/>
            <person name="Chavez-Ramirez B."/>
            <person name="Beukes C."/>
            <person name="Steenkamp E.T."/>
            <person name="Hirsch A.M."/>
            <person name="Manyaka P."/>
            <person name="Maluk M."/>
            <person name="Lafos M."/>
            <person name="Crook M."/>
            <person name="Gross E."/>
            <person name="Simon M.F."/>
            <person name="Bueno dos Reis Junior F."/>
            <person name="Poole P.S."/>
            <person name="Venter S.N."/>
            <person name="James E.K."/>
        </authorList>
    </citation>
    <scope>NUCLEOTIDE SEQUENCE [LARGE SCALE GENOMIC DNA]</scope>
    <source>
        <strain evidence="3 4">GIMN1.004</strain>
    </source>
</reference>
<keyword evidence="3" id="KW-0540">Nuclease</keyword>
<accession>A0A2N7VVE7</accession>
<dbReference type="PANTHER" id="PTHR30408">
    <property type="entry name" value="TYPE-1 RESTRICTION ENZYME ECOKI SPECIFICITY PROTEIN"/>
    <property type="match status" value="1"/>
</dbReference>
<evidence type="ECO:0000256" key="1">
    <source>
        <dbReference type="ARBA" id="ARBA00022747"/>
    </source>
</evidence>
<dbReference type="InterPro" id="IPR052021">
    <property type="entry name" value="Type-I_RS_S_subunit"/>
</dbReference>
<dbReference type="SUPFAM" id="SSF116734">
    <property type="entry name" value="DNA methylase specificity domain"/>
    <property type="match status" value="1"/>
</dbReference>
<name>A0A2N7VVE7_9BURK</name>
<dbReference type="GO" id="GO:0004519">
    <property type="term" value="F:endonuclease activity"/>
    <property type="evidence" value="ECO:0007669"/>
    <property type="project" value="UniProtKB-KW"/>
</dbReference>
<comment type="caution">
    <text evidence="3">The sequence shown here is derived from an EMBL/GenBank/DDBJ whole genome shotgun (WGS) entry which is preliminary data.</text>
</comment>
<gene>
    <name evidence="3" type="ORF">C0Z18_07875</name>
</gene>
<keyword evidence="2" id="KW-0238">DNA-binding</keyword>
<sequence>MALVTLLEHLEERITLLHETSATLEAVAQALFKSWFVDFDPVRAKQEGRVPEGMSDAAAALFPEAFEESKLGLVPSGWGVKPVNEMVEGIYDGPHATPPEASDGPIFLGIKNLTGTCLDFSDVRHIDEKNWAQWTRRVIPQVGDIVFSYEATLGFFALIPPDMRCCLGRRLALVRPLATGGCAHFWFHQFVATPFQRLLDKHTVHGATVNRIALKEFPTFEVLVPSEELRVLFDGAVAPLWAKIHANQKQVEALSGLRDALLPCLISGQLSLGEVEAETLAA</sequence>
<dbReference type="Gene3D" id="3.90.220.20">
    <property type="entry name" value="DNA methylase specificity domains"/>
    <property type="match status" value="1"/>
</dbReference>
<protein>
    <submittedName>
        <fullName evidence="3">Restriction endonuclease subunit S</fullName>
    </submittedName>
</protein>
<evidence type="ECO:0000313" key="3">
    <source>
        <dbReference type="EMBL" id="PMS21109.1"/>
    </source>
</evidence>
<evidence type="ECO:0000313" key="4">
    <source>
        <dbReference type="Proteomes" id="UP000235616"/>
    </source>
</evidence>
<organism evidence="3 4">
    <name type="scientific">Trinickia dabaoshanensis</name>
    <dbReference type="NCBI Taxonomy" id="564714"/>
    <lineage>
        <taxon>Bacteria</taxon>
        <taxon>Pseudomonadati</taxon>
        <taxon>Pseudomonadota</taxon>
        <taxon>Betaproteobacteria</taxon>
        <taxon>Burkholderiales</taxon>
        <taxon>Burkholderiaceae</taxon>
        <taxon>Trinickia</taxon>
    </lineage>
</organism>
<keyword evidence="3" id="KW-0378">Hydrolase</keyword>
<keyword evidence="1" id="KW-0680">Restriction system</keyword>
<keyword evidence="4" id="KW-1185">Reference proteome</keyword>
<proteinExistence type="predicted"/>
<dbReference type="GO" id="GO:0003677">
    <property type="term" value="F:DNA binding"/>
    <property type="evidence" value="ECO:0007669"/>
    <property type="project" value="UniProtKB-KW"/>
</dbReference>
<dbReference type="InterPro" id="IPR044946">
    <property type="entry name" value="Restrct_endonuc_typeI_TRD_sf"/>
</dbReference>
<keyword evidence="3" id="KW-0255">Endonuclease</keyword>
<evidence type="ECO:0000256" key="2">
    <source>
        <dbReference type="ARBA" id="ARBA00023125"/>
    </source>
</evidence>
<dbReference type="AlphaFoldDB" id="A0A2N7VVE7"/>